<dbReference type="InterPro" id="IPR023286">
    <property type="entry name" value="ABATE_dom_sf"/>
</dbReference>
<dbReference type="RefSeq" id="WP_203914579.1">
    <property type="nucleotide sequence ID" value="NZ_BONY01000109.1"/>
</dbReference>
<evidence type="ECO:0000313" key="2">
    <source>
        <dbReference type="EMBL" id="GIH10859.1"/>
    </source>
</evidence>
<proteinExistence type="predicted"/>
<accession>A0A8J3QGV1</accession>
<dbReference type="InterPro" id="IPR010852">
    <property type="entry name" value="ABATE"/>
</dbReference>
<dbReference type="SUPFAM" id="SSF160904">
    <property type="entry name" value="Jann2411-like"/>
    <property type="match status" value="1"/>
</dbReference>
<dbReference type="InterPro" id="IPR021005">
    <property type="entry name" value="Znf_CGNR"/>
</dbReference>
<name>A0A8J3QGV1_9ACTN</name>
<dbReference type="EMBL" id="BONY01000109">
    <property type="protein sequence ID" value="GIH10859.1"/>
    <property type="molecule type" value="Genomic_DNA"/>
</dbReference>
<feature type="domain" description="Zinc finger CGNR" evidence="1">
    <location>
        <begin position="157"/>
        <end position="196"/>
    </location>
</feature>
<organism evidence="2 3">
    <name type="scientific">Rhizocola hellebori</name>
    <dbReference type="NCBI Taxonomy" id="1392758"/>
    <lineage>
        <taxon>Bacteria</taxon>
        <taxon>Bacillati</taxon>
        <taxon>Actinomycetota</taxon>
        <taxon>Actinomycetes</taxon>
        <taxon>Micromonosporales</taxon>
        <taxon>Micromonosporaceae</taxon>
        <taxon>Rhizocola</taxon>
    </lineage>
</organism>
<dbReference type="Pfam" id="PF07336">
    <property type="entry name" value="ABATE"/>
    <property type="match status" value="1"/>
</dbReference>
<dbReference type="Gene3D" id="1.10.3300.10">
    <property type="entry name" value="Jann2411-like domain"/>
    <property type="match status" value="1"/>
</dbReference>
<comment type="caution">
    <text evidence="2">The sequence shown here is derived from an EMBL/GenBank/DDBJ whole genome shotgun (WGS) entry which is preliminary data.</text>
</comment>
<gene>
    <name evidence="2" type="ORF">Rhe02_89260</name>
</gene>
<dbReference type="Proteomes" id="UP000612899">
    <property type="component" value="Unassembled WGS sequence"/>
</dbReference>
<reference evidence="2" key="1">
    <citation type="submission" date="2021-01" db="EMBL/GenBank/DDBJ databases">
        <title>Whole genome shotgun sequence of Rhizocola hellebori NBRC 109834.</title>
        <authorList>
            <person name="Komaki H."/>
            <person name="Tamura T."/>
        </authorList>
    </citation>
    <scope>NUCLEOTIDE SEQUENCE</scope>
    <source>
        <strain evidence="2">NBRC 109834</strain>
    </source>
</reference>
<evidence type="ECO:0000259" key="1">
    <source>
        <dbReference type="Pfam" id="PF11706"/>
    </source>
</evidence>
<dbReference type="PANTHER" id="PTHR35525:SF3">
    <property type="entry name" value="BLL6575 PROTEIN"/>
    <property type="match status" value="1"/>
</dbReference>
<protein>
    <recommendedName>
        <fullName evidence="1">Zinc finger CGNR domain-containing protein</fullName>
    </recommendedName>
</protein>
<keyword evidence="3" id="KW-1185">Reference proteome</keyword>
<sequence>MARSISTLELAGNVLCLDFANTVNSRLHPVHDYLSSYDDLLDWFGHASSIPPQTIDHLRPLAGTAPADDAVAQAHRLREAIYGVFSAMTQDGAMPEGALDVLTAAFRSSMAHAVITGRQPKTYDLTWAMPAPPDPAFPLWAVSQSAGELLLSEQLERVGECPGCGWLFLDTSRNGGRRWCSMATCGSRDKMARYHRQQRKAGDG</sequence>
<dbReference type="Pfam" id="PF11706">
    <property type="entry name" value="zf-CGNR"/>
    <property type="match status" value="1"/>
</dbReference>
<dbReference type="PANTHER" id="PTHR35525">
    <property type="entry name" value="BLL6575 PROTEIN"/>
    <property type="match status" value="1"/>
</dbReference>
<evidence type="ECO:0000313" key="3">
    <source>
        <dbReference type="Proteomes" id="UP000612899"/>
    </source>
</evidence>
<dbReference type="AlphaFoldDB" id="A0A8J3QGV1"/>